<evidence type="ECO:0000256" key="1">
    <source>
        <dbReference type="SAM" id="Phobius"/>
    </source>
</evidence>
<organism evidence="3 4">
    <name type="scientific">Paraburkholderia metrosideri</name>
    <dbReference type="NCBI Taxonomy" id="580937"/>
    <lineage>
        <taxon>Bacteria</taxon>
        <taxon>Pseudomonadati</taxon>
        <taxon>Pseudomonadota</taxon>
        <taxon>Betaproteobacteria</taxon>
        <taxon>Burkholderiales</taxon>
        <taxon>Burkholderiaceae</taxon>
        <taxon>Paraburkholderia</taxon>
    </lineage>
</organism>
<dbReference type="EMBL" id="CAJHCP010000001">
    <property type="protein sequence ID" value="CAD6512269.1"/>
    <property type="molecule type" value="Genomic_DNA"/>
</dbReference>
<dbReference type="PANTHER" id="PTHR40940">
    <property type="entry name" value="PROTEIN BATD-RELATED"/>
    <property type="match status" value="1"/>
</dbReference>
<gene>
    <name evidence="3" type="ORF">LMG28140_00551</name>
</gene>
<sequence length="441" mass="48386">MITRFLAILLACLFTAAPAYADDDAPRTMLRAHLDPAGPVVAGSAVTLVVDVLTTTYFSAAPDWPLFDLHDAFVTLPDDSAQNLNETIDGAKWFGVSREYHIVPRTSGTFEVPSFGITLHPGGSATAVTLQTPVLHFAATLPPGAENMASFFPAPKLTVTQTIEPTDGRLEVGGTISRIVTQRAEATEPMLIPPVTFGEIDGLRRYAKAPATRTIADGRGGLIAGERVDTATYVVNRRGHYTLPPLDVEWWNTATRQREIVHLPAITFTARAAREKPLWAIPADALAGAARHTVIFLKTGDLVLAGVVLACIVAGVAFYPRVRGWTGRLSRSWSAWRKRRAEGEFAAWRGLRAAAQSGAMQRIVPALYRWMDASTRFARPARVAMIDDPQLKPLADAVQQHYVQGAADGQRVRFRVRWGRRWRWWGARKERQSGLPPLNEG</sequence>
<feature type="chain" id="PRO_5046765321" description="Protein BatD" evidence="2">
    <location>
        <begin position="22"/>
        <end position="441"/>
    </location>
</feature>
<name>A0ABM8NAU5_9BURK</name>
<dbReference type="Proteomes" id="UP000598032">
    <property type="component" value="Unassembled WGS sequence"/>
</dbReference>
<reference evidence="3 4" key="1">
    <citation type="submission" date="2020-10" db="EMBL/GenBank/DDBJ databases">
        <authorList>
            <person name="Peeters C."/>
        </authorList>
    </citation>
    <scope>NUCLEOTIDE SEQUENCE [LARGE SCALE GENOMIC DNA]</scope>
    <source>
        <strain evidence="3 4">LMG 28140</strain>
    </source>
</reference>
<keyword evidence="1" id="KW-0472">Membrane</keyword>
<feature type="transmembrane region" description="Helical" evidence="1">
    <location>
        <begin position="302"/>
        <end position="322"/>
    </location>
</feature>
<evidence type="ECO:0000256" key="2">
    <source>
        <dbReference type="SAM" id="SignalP"/>
    </source>
</evidence>
<evidence type="ECO:0000313" key="4">
    <source>
        <dbReference type="Proteomes" id="UP000598032"/>
    </source>
</evidence>
<comment type="caution">
    <text evidence="3">The sequence shown here is derived from an EMBL/GenBank/DDBJ whole genome shotgun (WGS) entry which is preliminary data.</text>
</comment>
<keyword evidence="1" id="KW-0812">Transmembrane</keyword>
<accession>A0ABM8NAU5</accession>
<protein>
    <recommendedName>
        <fullName evidence="5">Protein BatD</fullName>
    </recommendedName>
</protein>
<dbReference type="RefSeq" id="WP_201640761.1">
    <property type="nucleotide sequence ID" value="NZ_CAJHCP010000001.1"/>
</dbReference>
<keyword evidence="4" id="KW-1185">Reference proteome</keyword>
<dbReference type="InterPro" id="IPR025738">
    <property type="entry name" value="BatD"/>
</dbReference>
<keyword evidence="2" id="KW-0732">Signal</keyword>
<evidence type="ECO:0000313" key="3">
    <source>
        <dbReference type="EMBL" id="CAD6512269.1"/>
    </source>
</evidence>
<proteinExistence type="predicted"/>
<keyword evidence="1" id="KW-1133">Transmembrane helix</keyword>
<evidence type="ECO:0008006" key="5">
    <source>
        <dbReference type="Google" id="ProtNLM"/>
    </source>
</evidence>
<feature type="signal peptide" evidence="2">
    <location>
        <begin position="1"/>
        <end position="21"/>
    </location>
</feature>
<dbReference type="PANTHER" id="PTHR40940:SF1">
    <property type="entry name" value="PROTEIN BATD"/>
    <property type="match status" value="1"/>
</dbReference>